<dbReference type="STRING" id="55207.KP22_15125"/>
<gene>
    <name evidence="2" type="ORF">KP22_15125</name>
</gene>
<keyword evidence="1" id="KW-0732">Signal</keyword>
<feature type="chain" id="PRO_5001890515" description="Lipoprotein" evidence="1">
    <location>
        <begin position="27"/>
        <end position="238"/>
    </location>
</feature>
<name>A0A093RKU0_9GAMM</name>
<evidence type="ECO:0000313" key="2">
    <source>
        <dbReference type="EMBL" id="KFX03792.1"/>
    </source>
</evidence>
<dbReference type="eggNOG" id="ENOG502ZAGZ">
    <property type="taxonomic scope" value="Bacteria"/>
</dbReference>
<sequence>MRRLMTYRSRWLLPVLVILAALQLAACGDSEAEQRKAFVAFLQSVQSQQDGRLPALTEEQKKNFGNFTNDYAILTTFSQQFNQAVSGSLTPMLGQISRIRVPKDYLTQSDVLRQSVGTMSLLAQHVQTAKAQADNAHRALKQPEEVQIPYERLYARTVIQPTNALLPAIPNATSFVQSLIQVGDFLQAQGDQAVFNGASVQFRTPQLVAQYNGMMAALPVQQQNLMNALRGINGVNYP</sequence>
<reference evidence="2 3" key="1">
    <citation type="submission" date="2014-08" db="EMBL/GenBank/DDBJ databases">
        <title>Genome sequences of NCPPB Pectobacterium isolates.</title>
        <authorList>
            <person name="Glover R.H."/>
            <person name="Sapp M."/>
            <person name="Elphinstone J."/>
        </authorList>
    </citation>
    <scope>NUCLEOTIDE SEQUENCE [LARGE SCALE GENOMIC DNA]</scope>
    <source>
        <strain evidence="2 3">NCPPB 2795</strain>
    </source>
</reference>
<feature type="signal peptide" evidence="1">
    <location>
        <begin position="1"/>
        <end position="26"/>
    </location>
</feature>
<dbReference type="EMBL" id="JQHM01000007">
    <property type="protein sequence ID" value="KFX03792.1"/>
    <property type="molecule type" value="Genomic_DNA"/>
</dbReference>
<organism evidence="2 3">
    <name type="scientific">Pectobacterium betavasculorum</name>
    <dbReference type="NCBI Taxonomy" id="55207"/>
    <lineage>
        <taxon>Bacteria</taxon>
        <taxon>Pseudomonadati</taxon>
        <taxon>Pseudomonadota</taxon>
        <taxon>Gammaproteobacteria</taxon>
        <taxon>Enterobacterales</taxon>
        <taxon>Pectobacteriaceae</taxon>
        <taxon>Pectobacterium</taxon>
    </lineage>
</organism>
<evidence type="ECO:0008006" key="4">
    <source>
        <dbReference type="Google" id="ProtNLM"/>
    </source>
</evidence>
<accession>A0A093RKU0</accession>
<evidence type="ECO:0000256" key="1">
    <source>
        <dbReference type="SAM" id="SignalP"/>
    </source>
</evidence>
<dbReference type="AlphaFoldDB" id="A0A093RKU0"/>
<comment type="caution">
    <text evidence="2">The sequence shown here is derived from an EMBL/GenBank/DDBJ whole genome shotgun (WGS) entry which is preliminary data.</text>
</comment>
<dbReference type="Pfam" id="PF11254">
    <property type="entry name" value="DUF3053"/>
    <property type="match status" value="1"/>
</dbReference>
<proteinExistence type="predicted"/>
<dbReference type="Proteomes" id="UP000032874">
    <property type="component" value="Unassembled WGS sequence"/>
</dbReference>
<protein>
    <recommendedName>
        <fullName evidence="4">Lipoprotein</fullName>
    </recommendedName>
</protein>
<evidence type="ECO:0000313" key="3">
    <source>
        <dbReference type="Proteomes" id="UP000032874"/>
    </source>
</evidence>
<dbReference type="InterPro" id="IPR021413">
    <property type="entry name" value="DUF3053"/>
</dbReference>